<keyword evidence="10" id="KW-0675">Receptor</keyword>
<dbReference type="InterPro" id="IPR000531">
    <property type="entry name" value="Beta-barrel_TonB"/>
</dbReference>
<keyword evidence="2 7" id="KW-0732">Signal</keyword>
<comment type="caution">
    <text evidence="10">The sequence shown here is derived from an EMBL/GenBank/DDBJ whole genome shotgun (WGS) entry which is preliminary data.</text>
</comment>
<dbReference type="InterPro" id="IPR012910">
    <property type="entry name" value="Plug_dom"/>
</dbReference>
<feature type="domain" description="TonB-dependent receptor-like beta-barrel" evidence="8">
    <location>
        <begin position="467"/>
        <end position="975"/>
    </location>
</feature>
<dbReference type="InterPro" id="IPR036942">
    <property type="entry name" value="Beta-barrel_TonB_sf"/>
</dbReference>
<evidence type="ECO:0000256" key="7">
    <source>
        <dbReference type="SAM" id="SignalP"/>
    </source>
</evidence>
<evidence type="ECO:0000256" key="5">
    <source>
        <dbReference type="ARBA" id="ARBA00023237"/>
    </source>
</evidence>
<dbReference type="NCBIfam" id="TIGR01782">
    <property type="entry name" value="TonB-Xanth-Caul"/>
    <property type="match status" value="1"/>
</dbReference>
<proteinExistence type="inferred from homology"/>
<gene>
    <name evidence="10" type="ORF">EU508_17875</name>
</gene>
<feature type="chain" id="PRO_5044502118" evidence="7">
    <location>
        <begin position="30"/>
        <end position="1009"/>
    </location>
</feature>
<dbReference type="AlphaFoldDB" id="A0AB73BC77"/>
<keyword evidence="3 6" id="KW-0798">TonB box</keyword>
<organism evidence="10 11">
    <name type="scientific">Pseudoalteromonas fuliginea</name>
    <dbReference type="NCBI Taxonomy" id="1872678"/>
    <lineage>
        <taxon>Bacteria</taxon>
        <taxon>Pseudomonadati</taxon>
        <taxon>Pseudomonadota</taxon>
        <taxon>Gammaproteobacteria</taxon>
        <taxon>Alteromonadales</taxon>
        <taxon>Pseudoalteromonadaceae</taxon>
        <taxon>Pseudoalteromonas</taxon>
    </lineage>
</organism>
<dbReference type="PROSITE" id="PS01156">
    <property type="entry name" value="TONB_DEPENDENT_REC_2"/>
    <property type="match status" value="1"/>
</dbReference>
<evidence type="ECO:0000256" key="1">
    <source>
        <dbReference type="ARBA" id="ARBA00004442"/>
    </source>
</evidence>
<dbReference type="SUPFAM" id="SSF56935">
    <property type="entry name" value="Porins"/>
    <property type="match status" value="1"/>
</dbReference>
<dbReference type="Pfam" id="PF00593">
    <property type="entry name" value="TonB_dep_Rec_b-barrel"/>
    <property type="match status" value="1"/>
</dbReference>
<dbReference type="PANTHER" id="PTHR40980">
    <property type="entry name" value="PLUG DOMAIN-CONTAINING PROTEIN"/>
    <property type="match status" value="1"/>
</dbReference>
<sequence length="1009" mass="112543">MAAITHNFKLNTLMTYLILGGVITSNAFAAEQSQQKASDDSDDIEIIQVKGYRGSINAALMAKREAVGTRETIIAEDIGKFPDLNVADSLARVPGISIEEDAGEGRQITIRGLGSRFVKTTINGMESASAGAATDAAGGSNTSRAFDYNVFASELFTQIDVDKTVSAEMEDGGISGNVNLQTARPFQYDGFKGSYNVNARYNDISEDVSPRISFMLSNNWDNKFGVLASVAYSDGTVQSEGSSSVRWTVNNPKYQDDGLPVTQGGTNYLTASPKTLLQENGNYTDDNLDGLYLPRIPRYSIFSKQQKRLGATVAFQYAPTDNLSMNLDILHAALDTTMDEYQYSVLLRDQKDIVPENIHIDDNNTIVAGAYSNAIIRSEARQDKAESDFDQISFSGDWYINDRLQMKFLVGMGKSDLDVPYSRTFALDSAGSTVAYSYDSNIDPLELINNPGGVAIGSGELNSTMPSFAFAAGQAPGATFTRTDLENSMVDGNNYAAALTRNRAQTIESENSTVKIDFSYEINDQYTVKFGVGQRSFETEQHDYRSSWKDLNIETNKTSGKSAETRVMDLDNSQINGLLFSTTLDKQGVKFGNDASVPATSTLNDGTWLTPDYNAMMAAFSGRDFFEAKEEYKRTYYIKEEVTTAYAQLNFRHDIFDNELRGNIGLRYVDNKNTSRIVNLDHIYKDGYTAGRGDGANFDNGYSWRESVSKGDEWLPSLNIAYDITEDLVGRFSYSHAITRPKLSDLRSSISVNVPDENDPTASIKRGAGPSLQPYKSKQYDVGLEWYFAEESLIATSLFYKDITGLTKDSSDEVLTQDELDRLGIDIGDMDPSTITWQVSQLVNTDAEGMWGAEFIYQQPFTFLPAPFNNLGLQSNYTYIDYSRDVEDPFYGTELNLVEEETSKNSYNITLYYEEESWSARFSYNYRSGYNKQYLNEYKDESTFVRGYDAKAKLNFSARYELSESMSVSFEAVNLTDEKQEQWNDIYTQRPYESLSSGRQFLVGLRGSF</sequence>
<evidence type="ECO:0000313" key="10">
    <source>
        <dbReference type="EMBL" id="KAA1156805.1"/>
    </source>
</evidence>
<evidence type="ECO:0000259" key="9">
    <source>
        <dbReference type="Pfam" id="PF07715"/>
    </source>
</evidence>
<keyword evidence="4 6" id="KW-0472">Membrane</keyword>
<reference evidence="10 11" key="1">
    <citation type="submission" date="2019-01" db="EMBL/GenBank/DDBJ databases">
        <title>Genome sequences of marine Pseudoalteromonas species.</title>
        <authorList>
            <person name="Boraston A.B."/>
            <person name="Hehemann J.-H."/>
            <person name="Vickers C.J."/>
            <person name="Salama-Alber O."/>
            <person name="Abe K."/>
            <person name="Hettle A.J."/>
        </authorList>
    </citation>
    <scope>NUCLEOTIDE SEQUENCE [LARGE SCALE GENOMIC DNA]</scope>
    <source>
        <strain evidence="10 11">PS42</strain>
    </source>
</reference>
<dbReference type="Gene3D" id="2.40.170.20">
    <property type="entry name" value="TonB-dependent receptor, beta-barrel domain"/>
    <property type="match status" value="1"/>
</dbReference>
<feature type="signal peptide" evidence="7">
    <location>
        <begin position="1"/>
        <end position="29"/>
    </location>
</feature>
<dbReference type="Gene3D" id="2.170.130.10">
    <property type="entry name" value="TonB-dependent receptor, plug domain"/>
    <property type="match status" value="1"/>
</dbReference>
<protein>
    <submittedName>
        <fullName evidence="10">TonB-dependent receptor</fullName>
    </submittedName>
</protein>
<evidence type="ECO:0000256" key="4">
    <source>
        <dbReference type="ARBA" id="ARBA00023136"/>
    </source>
</evidence>
<evidence type="ECO:0000313" key="11">
    <source>
        <dbReference type="Proteomes" id="UP000324162"/>
    </source>
</evidence>
<feature type="domain" description="TonB-dependent receptor plug" evidence="9">
    <location>
        <begin position="63"/>
        <end position="176"/>
    </location>
</feature>
<dbReference type="InterPro" id="IPR010917">
    <property type="entry name" value="TonB_rcpt_CS"/>
</dbReference>
<comment type="similarity">
    <text evidence="6">Belongs to the TonB-dependent receptor family.</text>
</comment>
<evidence type="ECO:0000256" key="3">
    <source>
        <dbReference type="ARBA" id="ARBA00023077"/>
    </source>
</evidence>
<dbReference type="InterPro" id="IPR037066">
    <property type="entry name" value="Plug_dom_sf"/>
</dbReference>
<evidence type="ECO:0000256" key="2">
    <source>
        <dbReference type="ARBA" id="ARBA00022729"/>
    </source>
</evidence>
<name>A0AB73BC77_9GAMM</name>
<evidence type="ECO:0000259" key="8">
    <source>
        <dbReference type="Pfam" id="PF00593"/>
    </source>
</evidence>
<evidence type="ECO:0000256" key="6">
    <source>
        <dbReference type="RuleBase" id="RU003357"/>
    </source>
</evidence>
<keyword evidence="5" id="KW-0998">Cell outer membrane</keyword>
<dbReference type="EMBL" id="SEUK01000055">
    <property type="protein sequence ID" value="KAA1156805.1"/>
    <property type="molecule type" value="Genomic_DNA"/>
</dbReference>
<accession>A0AB73BC77</accession>
<dbReference type="Pfam" id="PF07715">
    <property type="entry name" value="Plug"/>
    <property type="match status" value="1"/>
</dbReference>
<dbReference type="GO" id="GO:0009279">
    <property type="term" value="C:cell outer membrane"/>
    <property type="evidence" value="ECO:0007669"/>
    <property type="project" value="UniProtKB-SubCell"/>
</dbReference>
<dbReference type="PANTHER" id="PTHR40980:SF3">
    <property type="entry name" value="TONB-DEPENDENT RECEPTOR-LIKE BETA-BARREL DOMAIN-CONTAINING PROTEIN"/>
    <property type="match status" value="1"/>
</dbReference>
<comment type="subcellular location">
    <subcellularLocation>
        <location evidence="1 6">Cell outer membrane</location>
    </subcellularLocation>
</comment>
<dbReference type="InterPro" id="IPR010104">
    <property type="entry name" value="TonB_rcpt_bac"/>
</dbReference>
<dbReference type="Proteomes" id="UP000324162">
    <property type="component" value="Unassembled WGS sequence"/>
</dbReference>
<dbReference type="RefSeq" id="WP_149615078.1">
    <property type="nucleotide sequence ID" value="NZ_SEUK01000055.1"/>
</dbReference>